<evidence type="ECO:0000313" key="2">
    <source>
        <dbReference type="Proteomes" id="UP000682416"/>
    </source>
</evidence>
<proteinExistence type="predicted"/>
<evidence type="ECO:0000313" key="1">
    <source>
        <dbReference type="EMBL" id="QVJ03048.1"/>
    </source>
</evidence>
<organism evidence="1 2">
    <name type="scientific">Nocardiopsis eucommiae</name>
    <dbReference type="NCBI Taxonomy" id="2831970"/>
    <lineage>
        <taxon>Bacteria</taxon>
        <taxon>Bacillati</taxon>
        <taxon>Actinomycetota</taxon>
        <taxon>Actinomycetes</taxon>
        <taxon>Streptosporangiales</taxon>
        <taxon>Nocardiopsidaceae</taxon>
        <taxon>Nocardiopsis</taxon>
    </lineage>
</organism>
<accession>A0A975QLY6</accession>
<protein>
    <submittedName>
        <fullName evidence="1">Uncharacterized protein</fullName>
    </submittedName>
</protein>
<gene>
    <name evidence="1" type="ORF">KGD82_13520</name>
</gene>
<dbReference type="EMBL" id="CP074402">
    <property type="protein sequence ID" value="QVJ03048.1"/>
    <property type="molecule type" value="Genomic_DNA"/>
</dbReference>
<reference evidence="1" key="1">
    <citation type="submission" date="2021-05" db="EMBL/GenBank/DDBJ databases">
        <authorList>
            <person name="Kaiqin L."/>
            <person name="Jian G."/>
        </authorList>
    </citation>
    <scope>NUCLEOTIDE SEQUENCE</scope>
    <source>
        <strain evidence="1">HDS5</strain>
    </source>
</reference>
<dbReference type="AlphaFoldDB" id="A0A975QLY6"/>
<name>A0A975QLY6_9ACTN</name>
<dbReference type="KEGG" id="nec:KGD82_13520"/>
<keyword evidence="2" id="KW-1185">Reference proteome</keyword>
<sequence length="97" mass="10114">MATNEQLAQQAQNSTRAAKRLMAIVGLATGIEWATSSGDTVRVEPHDGGWGVFSSGVLWATRPNASSAVDLAARALPPADADLAALLTWTVCGHSRI</sequence>
<dbReference type="Proteomes" id="UP000682416">
    <property type="component" value="Chromosome"/>
</dbReference>